<protein>
    <submittedName>
        <fullName evidence="3">Uncharacterized protein</fullName>
    </submittedName>
</protein>
<keyword evidence="1" id="KW-1133">Transmembrane helix</keyword>
<keyword evidence="1" id="KW-0812">Transmembrane</keyword>
<dbReference type="EMBL" id="OOIN01000013">
    <property type="protein sequence ID" value="SPO26061.1"/>
    <property type="molecule type" value="Genomic_DNA"/>
</dbReference>
<feature type="signal peptide" evidence="2">
    <location>
        <begin position="1"/>
        <end position="29"/>
    </location>
</feature>
<dbReference type="AlphaFoldDB" id="A0A5C3E929"/>
<organism evidence="3 4">
    <name type="scientific">Ustilago trichophora</name>
    <dbReference type="NCBI Taxonomy" id="86804"/>
    <lineage>
        <taxon>Eukaryota</taxon>
        <taxon>Fungi</taxon>
        <taxon>Dikarya</taxon>
        <taxon>Basidiomycota</taxon>
        <taxon>Ustilaginomycotina</taxon>
        <taxon>Ustilaginomycetes</taxon>
        <taxon>Ustilaginales</taxon>
        <taxon>Ustilaginaceae</taxon>
        <taxon>Ustilago</taxon>
    </lineage>
</organism>
<reference evidence="3 4" key="1">
    <citation type="submission" date="2018-03" db="EMBL/GenBank/DDBJ databases">
        <authorList>
            <person name="Guldener U."/>
        </authorList>
    </citation>
    <scope>NUCLEOTIDE SEQUENCE [LARGE SCALE GENOMIC DNA]</scope>
    <source>
        <strain evidence="3 4">NBRC100155</strain>
    </source>
</reference>
<sequence>MSHHTTTVFTLALGSLLAALTVTTTTTLAFEVTFPSPTNYWVACGWNNMTWKSYTNDPKTVTIMLTNSNKTLLNDDFEIGNALQGSDNAAMVYVPCLPATSGYSLMFVNPDHYDHKQNKVLYTSSQFVIKPKGTTPDPASGQSSIPSEIQPYLQTPGIVLPPGEPDDVTNTAATANGTTGALPRLDGSSASFGSFKPVPHNTNGATAQHVLGDLLFVAVVAAFTVLVVTS</sequence>
<gene>
    <name evidence="3" type="ORF">UTRI_02335</name>
</gene>
<accession>A0A5C3E929</accession>
<evidence type="ECO:0000313" key="3">
    <source>
        <dbReference type="EMBL" id="SPO26061.1"/>
    </source>
</evidence>
<feature type="transmembrane region" description="Helical" evidence="1">
    <location>
        <begin position="210"/>
        <end position="229"/>
    </location>
</feature>
<dbReference type="OrthoDB" id="2576580at2759"/>
<keyword evidence="1" id="KW-0472">Membrane</keyword>
<keyword evidence="4" id="KW-1185">Reference proteome</keyword>
<feature type="chain" id="PRO_5023072653" evidence="2">
    <location>
        <begin position="30"/>
        <end position="230"/>
    </location>
</feature>
<dbReference type="Proteomes" id="UP000324022">
    <property type="component" value="Unassembled WGS sequence"/>
</dbReference>
<evidence type="ECO:0000313" key="4">
    <source>
        <dbReference type="Proteomes" id="UP000324022"/>
    </source>
</evidence>
<evidence type="ECO:0000256" key="2">
    <source>
        <dbReference type="SAM" id="SignalP"/>
    </source>
</evidence>
<name>A0A5C3E929_9BASI</name>
<proteinExistence type="predicted"/>
<evidence type="ECO:0000256" key="1">
    <source>
        <dbReference type="SAM" id="Phobius"/>
    </source>
</evidence>
<keyword evidence="2" id="KW-0732">Signal</keyword>